<dbReference type="Pfam" id="PF02371">
    <property type="entry name" value="Transposase_20"/>
    <property type="match status" value="1"/>
</dbReference>
<dbReference type="InterPro" id="IPR047650">
    <property type="entry name" value="Transpos_IS110"/>
</dbReference>
<evidence type="ECO:0000313" key="3">
    <source>
        <dbReference type="Proteomes" id="UP000547528"/>
    </source>
</evidence>
<dbReference type="EMBL" id="JACIBT010000001">
    <property type="protein sequence ID" value="MBB3666499.1"/>
    <property type="molecule type" value="Genomic_DNA"/>
</dbReference>
<reference evidence="2 3" key="1">
    <citation type="submission" date="2020-08" db="EMBL/GenBank/DDBJ databases">
        <title>Sequencing the genomes of 1000 actinobacteria strains.</title>
        <authorList>
            <person name="Klenk H.-P."/>
        </authorList>
    </citation>
    <scope>NUCLEOTIDE SEQUENCE [LARGE SCALE GENOMIC DNA]</scope>
    <source>
        <strain evidence="2 3">DSM 28238</strain>
    </source>
</reference>
<dbReference type="AlphaFoldDB" id="A0A7W5TU88"/>
<dbReference type="GO" id="GO:0003677">
    <property type="term" value="F:DNA binding"/>
    <property type="evidence" value="ECO:0007669"/>
    <property type="project" value="InterPro"/>
</dbReference>
<sequence length="124" mass="13839">MQPFGLGRDTAAQLLITAGDKPARLRSEAAFAALAGACPVPASSGKTNRHRLNRAGDRQANSALYHVVIVWIRYDQSTRDYVERRTEEGKTKMDTIRCLKRYLVRQLYPVTCRSLAGRTLTSNT</sequence>
<accession>A0A7W5TU88</accession>
<evidence type="ECO:0000313" key="2">
    <source>
        <dbReference type="EMBL" id="MBB3666499.1"/>
    </source>
</evidence>
<dbReference type="PANTHER" id="PTHR33055">
    <property type="entry name" value="TRANSPOSASE FOR INSERTION SEQUENCE ELEMENT IS1111A"/>
    <property type="match status" value="1"/>
</dbReference>
<organism evidence="2 3">
    <name type="scientific">Garicola koreensis</name>
    <dbReference type="NCBI Taxonomy" id="1262554"/>
    <lineage>
        <taxon>Bacteria</taxon>
        <taxon>Bacillati</taxon>
        <taxon>Actinomycetota</taxon>
        <taxon>Actinomycetes</taxon>
        <taxon>Micrococcales</taxon>
        <taxon>Micrococcaceae</taxon>
        <taxon>Garicola</taxon>
    </lineage>
</organism>
<dbReference type="PANTHER" id="PTHR33055:SF16">
    <property type="entry name" value="TRANSPOSASE FOR INSERTION SEQUENCE ELEMENT IS1547"/>
    <property type="match status" value="1"/>
</dbReference>
<dbReference type="Proteomes" id="UP000547528">
    <property type="component" value="Unassembled WGS sequence"/>
</dbReference>
<dbReference type="GO" id="GO:0004803">
    <property type="term" value="F:transposase activity"/>
    <property type="evidence" value="ECO:0007669"/>
    <property type="project" value="InterPro"/>
</dbReference>
<keyword evidence="3" id="KW-1185">Reference proteome</keyword>
<feature type="domain" description="Transposase IS116/IS110/IS902 C-terminal" evidence="1">
    <location>
        <begin position="5"/>
        <end position="82"/>
    </location>
</feature>
<gene>
    <name evidence="2" type="ORF">FHX47_000092</name>
</gene>
<proteinExistence type="predicted"/>
<dbReference type="InterPro" id="IPR003346">
    <property type="entry name" value="Transposase_20"/>
</dbReference>
<name>A0A7W5TU88_9MICC</name>
<evidence type="ECO:0000259" key="1">
    <source>
        <dbReference type="Pfam" id="PF02371"/>
    </source>
</evidence>
<comment type="caution">
    <text evidence="2">The sequence shown here is derived from an EMBL/GenBank/DDBJ whole genome shotgun (WGS) entry which is preliminary data.</text>
</comment>
<protein>
    <submittedName>
        <fullName evidence="2">Transposase</fullName>
    </submittedName>
</protein>
<dbReference type="GO" id="GO:0006313">
    <property type="term" value="P:DNA transposition"/>
    <property type="evidence" value="ECO:0007669"/>
    <property type="project" value="InterPro"/>
</dbReference>